<accession>A0A8H6WYT0</accession>
<dbReference type="Proteomes" id="UP000623467">
    <property type="component" value="Unassembled WGS sequence"/>
</dbReference>
<evidence type="ECO:0000256" key="1">
    <source>
        <dbReference type="SAM" id="Phobius"/>
    </source>
</evidence>
<proteinExistence type="predicted"/>
<organism evidence="2 3">
    <name type="scientific">Mycena sanguinolenta</name>
    <dbReference type="NCBI Taxonomy" id="230812"/>
    <lineage>
        <taxon>Eukaryota</taxon>
        <taxon>Fungi</taxon>
        <taxon>Dikarya</taxon>
        <taxon>Basidiomycota</taxon>
        <taxon>Agaricomycotina</taxon>
        <taxon>Agaricomycetes</taxon>
        <taxon>Agaricomycetidae</taxon>
        <taxon>Agaricales</taxon>
        <taxon>Marasmiineae</taxon>
        <taxon>Mycenaceae</taxon>
        <taxon>Mycena</taxon>
    </lineage>
</organism>
<evidence type="ECO:0000313" key="2">
    <source>
        <dbReference type="EMBL" id="KAF7331188.1"/>
    </source>
</evidence>
<reference evidence="2" key="1">
    <citation type="submission" date="2020-05" db="EMBL/GenBank/DDBJ databases">
        <title>Mycena genomes resolve the evolution of fungal bioluminescence.</title>
        <authorList>
            <person name="Tsai I.J."/>
        </authorList>
    </citation>
    <scope>NUCLEOTIDE SEQUENCE</scope>
    <source>
        <strain evidence="2">160909Yilan</strain>
    </source>
</reference>
<gene>
    <name evidence="2" type="ORF">MSAN_02437400</name>
</gene>
<sequence>MDTLAIWRASMDGSSAEAAPLLLPPYFCLCLCLRTSAFASASFHISASCCTNAIYFWPLSLSHKLLFDAVFIAQLYAGTAAAAVGLPIQSVRGMKVVQAQTEYGNPQRKCTTTVSGTPPPFYRLRLYHLCLLRRRHHHLNCDLCV</sequence>
<dbReference type="AlphaFoldDB" id="A0A8H6WYT0"/>
<comment type="caution">
    <text evidence="2">The sequence shown here is derived from an EMBL/GenBank/DDBJ whole genome shotgun (WGS) entry which is preliminary data.</text>
</comment>
<feature type="transmembrane region" description="Helical" evidence="1">
    <location>
        <begin position="65"/>
        <end position="86"/>
    </location>
</feature>
<protein>
    <submittedName>
        <fullName evidence="2">Uncharacterized protein</fullName>
    </submittedName>
</protein>
<evidence type="ECO:0000313" key="3">
    <source>
        <dbReference type="Proteomes" id="UP000623467"/>
    </source>
</evidence>
<name>A0A8H6WYT0_9AGAR</name>
<keyword evidence="1" id="KW-0812">Transmembrane</keyword>
<dbReference type="EMBL" id="JACAZH010000060">
    <property type="protein sequence ID" value="KAF7331188.1"/>
    <property type="molecule type" value="Genomic_DNA"/>
</dbReference>
<keyword evidence="3" id="KW-1185">Reference proteome</keyword>
<keyword evidence="1" id="KW-0472">Membrane</keyword>
<keyword evidence="1" id="KW-1133">Transmembrane helix</keyword>